<evidence type="ECO:0000256" key="13">
    <source>
        <dbReference type="ARBA" id="ARBA00023228"/>
    </source>
</evidence>
<dbReference type="OMA" id="LNVPRWV"/>
<keyword evidence="16" id="KW-0862">Zinc</keyword>
<dbReference type="PROSITE" id="PS51419">
    <property type="entry name" value="RAB"/>
    <property type="match status" value="1"/>
</dbReference>
<keyword evidence="6" id="KW-0547">Nucleotide-binding</keyword>
<reference evidence="19" key="1">
    <citation type="submission" date="2009-08" db="EMBL/GenBank/DDBJ databases">
        <title>Annotation of Salpingoeca rosetta.</title>
        <authorList>
            <consortium name="The Broad Institute Genome Sequencing Platform"/>
            <person name="Russ C."/>
            <person name="Cuomo C."/>
            <person name="Burger G."/>
            <person name="Gray M.W."/>
            <person name="Holland P.W.H."/>
            <person name="King N."/>
            <person name="Lang F.B.F."/>
            <person name="Roger A.J."/>
            <person name="Ruiz-Trillo I."/>
            <person name="Young S.K."/>
            <person name="Zeng Q."/>
            <person name="Gargeya S."/>
            <person name="Alvarado L."/>
            <person name="Berlin A."/>
            <person name="Chapman S.B."/>
            <person name="Chen Z."/>
            <person name="Freedman E."/>
            <person name="Gellesch M."/>
            <person name="Goldberg J."/>
            <person name="Griggs A."/>
            <person name="Gujja S."/>
            <person name="Heilman E."/>
            <person name="Heiman D."/>
            <person name="Howarth C."/>
            <person name="Mehta T."/>
            <person name="Neiman D."/>
            <person name="Pearson M."/>
            <person name="Roberts A."/>
            <person name="Saif S."/>
            <person name="Shea T."/>
            <person name="Shenoy N."/>
            <person name="Sisk P."/>
            <person name="Stolte C."/>
            <person name="Sykes S."/>
            <person name="White J."/>
            <person name="Yandava C."/>
            <person name="Haas B."/>
            <person name="Nusbaum C."/>
            <person name="Birren B."/>
        </authorList>
    </citation>
    <scope>NUCLEOTIDE SEQUENCE</scope>
    <source>
        <strain evidence="19">ATCC 50818</strain>
    </source>
</reference>
<dbReference type="InterPro" id="IPR027417">
    <property type="entry name" value="P-loop_NTPase"/>
</dbReference>
<protein>
    <recommendedName>
        <fullName evidence="18">C2H2-type domain-containing protein</fullName>
    </recommendedName>
</protein>
<evidence type="ECO:0000313" key="20">
    <source>
        <dbReference type="Proteomes" id="UP000007799"/>
    </source>
</evidence>
<dbReference type="PROSITE" id="PS00028">
    <property type="entry name" value="ZINC_FINGER_C2H2_1"/>
    <property type="match status" value="2"/>
</dbReference>
<dbReference type="InterPro" id="IPR013087">
    <property type="entry name" value="Znf_C2H2_type"/>
</dbReference>
<dbReference type="GO" id="GO:0015031">
    <property type="term" value="P:protein transport"/>
    <property type="evidence" value="ECO:0007669"/>
    <property type="project" value="UniProtKB-KW"/>
</dbReference>
<dbReference type="InterPro" id="IPR001806">
    <property type="entry name" value="Small_GTPase"/>
</dbReference>
<dbReference type="KEGG" id="sre:PTSG_02125"/>
<feature type="domain" description="C2H2-type" evidence="18">
    <location>
        <begin position="383"/>
        <end position="412"/>
    </location>
</feature>
<dbReference type="SMART" id="SM00173">
    <property type="entry name" value="RAS"/>
    <property type="match status" value="1"/>
</dbReference>
<evidence type="ECO:0000256" key="2">
    <source>
        <dbReference type="ARBA" id="ARBA00004656"/>
    </source>
</evidence>
<evidence type="ECO:0000256" key="17">
    <source>
        <dbReference type="SAM" id="MobiDB-lite"/>
    </source>
</evidence>
<evidence type="ECO:0000256" key="4">
    <source>
        <dbReference type="ARBA" id="ARBA00022448"/>
    </source>
</evidence>
<evidence type="ECO:0000256" key="15">
    <source>
        <dbReference type="ARBA" id="ARBA00023289"/>
    </source>
</evidence>
<dbReference type="PANTHER" id="PTHR47981">
    <property type="entry name" value="RAB FAMILY"/>
    <property type="match status" value="1"/>
</dbReference>
<evidence type="ECO:0000256" key="8">
    <source>
        <dbReference type="ARBA" id="ARBA00022927"/>
    </source>
</evidence>
<evidence type="ECO:0000256" key="16">
    <source>
        <dbReference type="PROSITE-ProRule" id="PRU00042"/>
    </source>
</evidence>
<evidence type="ECO:0000256" key="1">
    <source>
        <dbReference type="ARBA" id="ARBA00004414"/>
    </source>
</evidence>
<dbReference type="FunFam" id="3.40.50.300:FF:001508">
    <property type="entry name" value="Small GTP-binding protein Rab28, putative"/>
    <property type="match status" value="1"/>
</dbReference>
<dbReference type="Gene3D" id="3.40.50.300">
    <property type="entry name" value="P-loop containing nucleotide triphosphate hydrolases"/>
    <property type="match status" value="1"/>
</dbReference>
<dbReference type="SUPFAM" id="SSF52540">
    <property type="entry name" value="P-loop containing nucleoside triphosphate hydrolases"/>
    <property type="match status" value="1"/>
</dbReference>
<dbReference type="Pfam" id="PF00071">
    <property type="entry name" value="Ras"/>
    <property type="match status" value="1"/>
</dbReference>
<dbReference type="GeneID" id="16077198"/>
<evidence type="ECO:0000256" key="7">
    <source>
        <dbReference type="ARBA" id="ARBA00022753"/>
    </source>
</evidence>
<dbReference type="GO" id="GO:0005525">
    <property type="term" value="F:GTP binding"/>
    <property type="evidence" value="ECO:0007669"/>
    <property type="project" value="UniProtKB-KW"/>
</dbReference>
<feature type="domain" description="C2H2-type" evidence="18">
    <location>
        <begin position="353"/>
        <end position="381"/>
    </location>
</feature>
<dbReference type="GO" id="GO:0090385">
    <property type="term" value="P:phagosome-lysosome fusion"/>
    <property type="evidence" value="ECO:0007669"/>
    <property type="project" value="TreeGrafter"/>
</dbReference>
<dbReference type="NCBIfam" id="TIGR00231">
    <property type="entry name" value="small_GTP"/>
    <property type="match status" value="1"/>
</dbReference>
<dbReference type="GO" id="GO:0016042">
    <property type="term" value="P:lipid catabolic process"/>
    <property type="evidence" value="ECO:0007669"/>
    <property type="project" value="UniProtKB-KW"/>
</dbReference>
<feature type="region of interest" description="Disordered" evidence="17">
    <location>
        <begin position="199"/>
        <end position="233"/>
    </location>
</feature>
<dbReference type="SUPFAM" id="SSF57667">
    <property type="entry name" value="beta-beta-alpha zinc fingers"/>
    <property type="match status" value="2"/>
</dbReference>
<dbReference type="InParanoid" id="F2U1A1"/>
<evidence type="ECO:0000256" key="12">
    <source>
        <dbReference type="ARBA" id="ARBA00023136"/>
    </source>
</evidence>
<dbReference type="InterPro" id="IPR036236">
    <property type="entry name" value="Znf_C2H2_sf"/>
</dbReference>
<dbReference type="PRINTS" id="PR00449">
    <property type="entry name" value="RASTRNSFRMNG"/>
</dbReference>
<dbReference type="PANTHER" id="PTHR47981:SF13">
    <property type="entry name" value="RAS-RELATED PROTEIN RAB-7A"/>
    <property type="match status" value="1"/>
</dbReference>
<gene>
    <name evidence="19" type="ORF">PTSG_02125</name>
</gene>
<evidence type="ECO:0000256" key="10">
    <source>
        <dbReference type="ARBA" id="ARBA00023098"/>
    </source>
</evidence>
<dbReference type="GO" id="GO:0031902">
    <property type="term" value="C:late endosome membrane"/>
    <property type="evidence" value="ECO:0007669"/>
    <property type="project" value="UniProtKB-SubCell"/>
</dbReference>
<dbReference type="OrthoDB" id="10254700at2759"/>
<keyword evidence="15" id="KW-0636">Prenylation</keyword>
<evidence type="ECO:0000256" key="5">
    <source>
        <dbReference type="ARBA" id="ARBA00022481"/>
    </source>
</evidence>
<accession>F2U1A1</accession>
<dbReference type="eggNOG" id="KOG1721">
    <property type="taxonomic scope" value="Eukaryota"/>
</dbReference>
<dbReference type="AlphaFoldDB" id="F2U1A1"/>
<dbReference type="STRING" id="946362.F2U1A1"/>
<dbReference type="RefSeq" id="XP_004996607.1">
    <property type="nucleotide sequence ID" value="XM_004996550.1"/>
</dbReference>
<dbReference type="GO" id="GO:0008270">
    <property type="term" value="F:zinc ion binding"/>
    <property type="evidence" value="ECO:0007669"/>
    <property type="project" value="UniProtKB-KW"/>
</dbReference>
<evidence type="ECO:0000313" key="19">
    <source>
        <dbReference type="EMBL" id="EGD81403.1"/>
    </source>
</evidence>
<organism evidence="19 20">
    <name type="scientific">Salpingoeca rosetta (strain ATCC 50818 / BSB-021)</name>
    <dbReference type="NCBI Taxonomy" id="946362"/>
    <lineage>
        <taxon>Eukaryota</taxon>
        <taxon>Choanoflagellata</taxon>
        <taxon>Craspedida</taxon>
        <taxon>Salpingoecidae</taxon>
        <taxon>Salpingoeca</taxon>
    </lineage>
</organism>
<dbReference type="PROSITE" id="PS51420">
    <property type="entry name" value="RHO"/>
    <property type="match status" value="1"/>
</dbReference>
<keyword evidence="10" id="KW-0443">Lipid metabolism</keyword>
<dbReference type="Pfam" id="PF00096">
    <property type="entry name" value="zf-C2H2"/>
    <property type="match status" value="2"/>
</dbReference>
<comment type="similarity">
    <text evidence="3">Belongs to the small GTPase superfamily. Rab family.</text>
</comment>
<sequence length="442" mass="48036">MADDSVQTIKVVVVGDGSTGKTSIITRYCQDAFAPAYNQTVGLDFFLKRVDLPKDKHVTMQLWDVGGQSIGGKMLKTYLENAQVVLFVYDISNRESFENLNDWRAIVTKTFVDKPKKPKCALVANKVDLEHQRAVSPALHAQRCNNSGWMSFHVSARNSKAIELMFREIIAEITGVSVSQQEQEAVRLKAVTTSIPVQSHAERESVASLGQQADASPTRKPIKSQSNTSGFPPNIYISHRAARFGPNATHAVLEATLVVLHMSIPSINTSASPLPVSSSSSSSSSSLPSATQRQYPHVGYLSLLCNMAGSSVPASQPAPATVVPTTPTTTGSTATSDDATPHTSSSSSASSRFTCDICGKDYAHKRNLWRHKQQTHFGKQTTFPCPFPGCSSTFTRKSDLRVHERVHTGERPYQCCICSATFVRSSDYRVSGHTCACICVCV</sequence>
<dbReference type="SMART" id="SM00176">
    <property type="entry name" value="RAN"/>
    <property type="match status" value="1"/>
</dbReference>
<keyword evidence="16" id="KW-0479">Metal-binding</keyword>
<keyword evidence="4" id="KW-0813">Transport</keyword>
<keyword evidence="16" id="KW-0863">Zinc-finger</keyword>
<dbReference type="GO" id="GO:0045335">
    <property type="term" value="C:phagocytic vesicle"/>
    <property type="evidence" value="ECO:0007669"/>
    <property type="project" value="TreeGrafter"/>
</dbReference>
<keyword evidence="20" id="KW-1185">Reference proteome</keyword>
<keyword evidence="11" id="KW-0342">GTP-binding</keyword>
<dbReference type="SMART" id="SM00174">
    <property type="entry name" value="RHO"/>
    <property type="match status" value="1"/>
</dbReference>
<name>F2U1A1_SALR5</name>
<dbReference type="EMBL" id="GL832959">
    <property type="protein sequence ID" value="EGD81403.1"/>
    <property type="molecule type" value="Genomic_DNA"/>
</dbReference>
<proteinExistence type="inferred from homology"/>
<evidence type="ECO:0000256" key="9">
    <source>
        <dbReference type="ARBA" id="ARBA00022963"/>
    </source>
</evidence>
<dbReference type="Proteomes" id="UP000007799">
    <property type="component" value="Unassembled WGS sequence"/>
</dbReference>
<dbReference type="Gene3D" id="3.30.160.60">
    <property type="entry name" value="Classic Zinc Finger"/>
    <property type="match status" value="3"/>
</dbReference>
<dbReference type="SMART" id="SM00355">
    <property type="entry name" value="ZnF_C2H2"/>
    <property type="match status" value="2"/>
</dbReference>
<keyword evidence="14" id="KW-0449">Lipoprotein</keyword>
<keyword evidence="13" id="KW-0458">Lysosome</keyword>
<dbReference type="PROSITE" id="PS51421">
    <property type="entry name" value="RAS"/>
    <property type="match status" value="1"/>
</dbReference>
<keyword evidence="9" id="KW-0442">Lipid degradation</keyword>
<dbReference type="SMART" id="SM00175">
    <property type="entry name" value="RAB"/>
    <property type="match status" value="1"/>
</dbReference>
<evidence type="ECO:0000259" key="18">
    <source>
        <dbReference type="PROSITE" id="PS50157"/>
    </source>
</evidence>
<keyword evidence="8" id="KW-0653">Protein transport</keyword>
<dbReference type="PROSITE" id="PS50157">
    <property type="entry name" value="ZINC_FINGER_C2H2_2"/>
    <property type="match status" value="2"/>
</dbReference>
<dbReference type="eggNOG" id="KOG0078">
    <property type="taxonomic scope" value="Eukaryota"/>
</dbReference>
<dbReference type="InterPro" id="IPR005225">
    <property type="entry name" value="Small_GTP-bd"/>
</dbReference>
<keyword evidence="5" id="KW-0488">Methylation</keyword>
<evidence type="ECO:0000256" key="6">
    <source>
        <dbReference type="ARBA" id="ARBA00022741"/>
    </source>
</evidence>
<dbReference type="GO" id="GO:0008333">
    <property type="term" value="P:endosome to lysosome transport"/>
    <property type="evidence" value="ECO:0007669"/>
    <property type="project" value="TreeGrafter"/>
</dbReference>
<evidence type="ECO:0000256" key="11">
    <source>
        <dbReference type="ARBA" id="ARBA00023134"/>
    </source>
</evidence>
<evidence type="ECO:0000256" key="14">
    <source>
        <dbReference type="ARBA" id="ARBA00023288"/>
    </source>
</evidence>
<keyword evidence="12" id="KW-0472">Membrane</keyword>
<keyword evidence="7" id="KW-0967">Endosome</keyword>
<dbReference type="GO" id="GO:0003924">
    <property type="term" value="F:GTPase activity"/>
    <property type="evidence" value="ECO:0007669"/>
    <property type="project" value="InterPro"/>
</dbReference>
<feature type="region of interest" description="Disordered" evidence="17">
    <location>
        <begin position="314"/>
        <end position="352"/>
    </location>
</feature>
<comment type="subcellular location">
    <subcellularLocation>
        <location evidence="1">Late endosome membrane</location>
    </subcellularLocation>
    <subcellularLocation>
        <location evidence="2">Lysosome membrane</location>
    </subcellularLocation>
</comment>
<feature type="compositionally biased region" description="Low complexity" evidence="17">
    <location>
        <begin position="314"/>
        <end position="351"/>
    </location>
</feature>
<feature type="compositionally biased region" description="Low complexity" evidence="17">
    <location>
        <begin position="270"/>
        <end position="290"/>
    </location>
</feature>
<evidence type="ECO:0000256" key="3">
    <source>
        <dbReference type="ARBA" id="ARBA00006270"/>
    </source>
</evidence>
<feature type="region of interest" description="Disordered" evidence="17">
    <location>
        <begin position="270"/>
        <end position="291"/>
    </location>
</feature>
<dbReference type="GO" id="GO:0005765">
    <property type="term" value="C:lysosomal membrane"/>
    <property type="evidence" value="ECO:0007669"/>
    <property type="project" value="UniProtKB-SubCell"/>
</dbReference>